<evidence type="ECO:0000259" key="14">
    <source>
        <dbReference type="PROSITE" id="PS51194"/>
    </source>
</evidence>
<dbReference type="InterPro" id="IPR014001">
    <property type="entry name" value="Helicase_ATP-bd"/>
</dbReference>
<dbReference type="EMBL" id="AGBW02013857">
    <property type="protein sequence ID" value="OWR42638.1"/>
    <property type="molecule type" value="Genomic_DNA"/>
</dbReference>
<keyword evidence="8" id="KW-0067">ATP-binding</keyword>
<accession>A0A212EMD1</accession>
<evidence type="ECO:0000256" key="9">
    <source>
        <dbReference type="ARBA" id="ARBA00022884"/>
    </source>
</evidence>
<dbReference type="Gene3D" id="3.40.50.300">
    <property type="entry name" value="P-loop containing nucleotide triphosphate hydrolases"/>
    <property type="match status" value="2"/>
</dbReference>
<evidence type="ECO:0000256" key="10">
    <source>
        <dbReference type="ARBA" id="ARBA00023242"/>
    </source>
</evidence>
<sequence>MTPRSTELAGSSSAGPEAAVVHPITLKRHKSLNMRSLYPNSPIYSALKQVLQPFIQSLPLTTSQHLLGALMTSGGALSPLTSQTYNLSGGLYLSISREYDDLGAASDSASLICAGKPDNPPKFPCAQSERIGAECSTSELKTRQPTADSRQPPDIEEVTAFHVCEIFVLLCILLLTRKSPILYTIKMASQWGQKAEELEISNKVAGLGLGKKSESQKTDSDDTLDAPNPAEASLLMKIIRQGLVESKLDIEIQRKDPNSPLYSVKTFEALHLKPNLLKGVYDMGFNAPSKIQETALPTLLADPPQNMIAQSQSGTGKTAAFVLAMLSRVDPTKNYPQVLCLSPTYELAIQTGEVAARMAKFCPEIKMKYAIRGEELPKGTKINSHILIGTPGKMLDWGVKFGMFDLNKIKVFVLDEADVMIDRQGHQDQCIRIHKCLPQTCQMMFFSATYDSAVMGFAEAIVPNPIIIRLLREEESLDNIKQYYVKCKNAEDKYRAICNIYGVITVGQAIIFCHTRKTASWLSEKMSRDGHSVAVLSGELTVDQRIAVLDRFRGGVEKVLITTNVLSRGIDVEQVTLVVNFDMPMDINKKADCETYLHRIGRTGRFGKAGIAINLVDSPQAMEICLDIEAHFGKKINLLDIEDAEEIEKIGA</sequence>
<dbReference type="InterPro" id="IPR027417">
    <property type="entry name" value="P-loop_NTPase"/>
</dbReference>
<keyword evidence="4" id="KW-0963">Cytoplasm</keyword>
<feature type="short sequence motif" description="Q motif" evidence="12">
    <location>
        <begin position="265"/>
        <end position="293"/>
    </location>
</feature>
<dbReference type="GO" id="GO:0005737">
    <property type="term" value="C:cytoplasm"/>
    <property type="evidence" value="ECO:0007669"/>
    <property type="project" value="UniProtKB-SubCell"/>
</dbReference>
<gene>
    <name evidence="16" type="ORF">KGM_211975</name>
</gene>
<dbReference type="eggNOG" id="KOG0332">
    <property type="taxonomic scope" value="Eukaryota"/>
</dbReference>
<evidence type="ECO:0000256" key="1">
    <source>
        <dbReference type="ARBA" id="ARBA00004123"/>
    </source>
</evidence>
<comment type="caution">
    <text evidence="16">The sequence shown here is derived from an EMBL/GenBank/DDBJ whole genome shotgun (WGS) entry which is preliminary data.</text>
</comment>
<dbReference type="Proteomes" id="UP000007151">
    <property type="component" value="Unassembled WGS sequence"/>
</dbReference>
<dbReference type="CDD" id="cd18787">
    <property type="entry name" value="SF2_C_DEAD"/>
    <property type="match status" value="1"/>
</dbReference>
<comment type="catalytic activity">
    <reaction evidence="11">
        <text>ATP + H2O = ADP + phosphate + H(+)</text>
        <dbReference type="Rhea" id="RHEA:13065"/>
        <dbReference type="ChEBI" id="CHEBI:15377"/>
        <dbReference type="ChEBI" id="CHEBI:15378"/>
        <dbReference type="ChEBI" id="CHEBI:30616"/>
        <dbReference type="ChEBI" id="CHEBI:43474"/>
        <dbReference type="ChEBI" id="CHEBI:456216"/>
        <dbReference type="EC" id="3.6.4.13"/>
    </reaction>
</comment>
<dbReference type="SUPFAM" id="SSF52540">
    <property type="entry name" value="P-loop containing nucleoside triphosphate hydrolases"/>
    <property type="match status" value="1"/>
</dbReference>
<keyword evidence="5" id="KW-0547">Nucleotide-binding</keyword>
<keyword evidence="6" id="KW-0378">Hydrolase</keyword>
<organism evidence="16 17">
    <name type="scientific">Danaus plexippus plexippus</name>
    <dbReference type="NCBI Taxonomy" id="278856"/>
    <lineage>
        <taxon>Eukaryota</taxon>
        <taxon>Metazoa</taxon>
        <taxon>Ecdysozoa</taxon>
        <taxon>Arthropoda</taxon>
        <taxon>Hexapoda</taxon>
        <taxon>Insecta</taxon>
        <taxon>Pterygota</taxon>
        <taxon>Neoptera</taxon>
        <taxon>Endopterygota</taxon>
        <taxon>Lepidoptera</taxon>
        <taxon>Glossata</taxon>
        <taxon>Ditrysia</taxon>
        <taxon>Papilionoidea</taxon>
        <taxon>Nymphalidae</taxon>
        <taxon>Danainae</taxon>
        <taxon>Danaini</taxon>
        <taxon>Danaina</taxon>
        <taxon>Danaus</taxon>
        <taxon>Danaus</taxon>
    </lineage>
</organism>
<evidence type="ECO:0000256" key="5">
    <source>
        <dbReference type="ARBA" id="ARBA00022741"/>
    </source>
</evidence>
<evidence type="ECO:0000259" key="13">
    <source>
        <dbReference type="PROSITE" id="PS51192"/>
    </source>
</evidence>
<dbReference type="AlphaFoldDB" id="A0A212EMD1"/>
<keyword evidence="7 16" id="KW-0347">Helicase</keyword>
<feature type="domain" description="Helicase ATP-binding" evidence="13">
    <location>
        <begin position="298"/>
        <end position="468"/>
    </location>
</feature>
<dbReference type="FunFam" id="3.40.50.300:FF:000849">
    <property type="entry name" value="ATP-dependent RNA helicase DBP5"/>
    <property type="match status" value="1"/>
</dbReference>
<dbReference type="InterPro" id="IPR001650">
    <property type="entry name" value="Helicase_C-like"/>
</dbReference>
<evidence type="ECO:0000256" key="4">
    <source>
        <dbReference type="ARBA" id="ARBA00022490"/>
    </source>
</evidence>
<evidence type="ECO:0000256" key="11">
    <source>
        <dbReference type="ARBA" id="ARBA00047984"/>
    </source>
</evidence>
<keyword evidence="17" id="KW-1185">Reference proteome</keyword>
<dbReference type="GO" id="GO:0016787">
    <property type="term" value="F:hydrolase activity"/>
    <property type="evidence" value="ECO:0007669"/>
    <property type="project" value="UniProtKB-KW"/>
</dbReference>
<evidence type="ECO:0000256" key="12">
    <source>
        <dbReference type="PROSITE-ProRule" id="PRU00552"/>
    </source>
</evidence>
<dbReference type="PROSITE" id="PS51195">
    <property type="entry name" value="Q_MOTIF"/>
    <property type="match status" value="1"/>
</dbReference>
<keyword evidence="9" id="KW-0694">RNA-binding</keyword>
<dbReference type="SMART" id="SM00487">
    <property type="entry name" value="DEXDc"/>
    <property type="match status" value="1"/>
</dbReference>
<dbReference type="PROSITE" id="PS51194">
    <property type="entry name" value="HELICASE_CTER"/>
    <property type="match status" value="1"/>
</dbReference>
<dbReference type="GO" id="GO:0003723">
    <property type="term" value="F:RNA binding"/>
    <property type="evidence" value="ECO:0007669"/>
    <property type="project" value="UniProtKB-KW"/>
</dbReference>
<feature type="domain" description="DEAD-box RNA helicase Q" evidence="15">
    <location>
        <begin position="265"/>
        <end position="293"/>
    </location>
</feature>
<comment type="subcellular location">
    <subcellularLocation>
        <location evidence="2">Cytoplasm</location>
    </subcellularLocation>
    <subcellularLocation>
        <location evidence="1">Nucleus</location>
    </subcellularLocation>
</comment>
<protein>
    <recommendedName>
        <fullName evidence="3">RNA helicase</fullName>
        <ecNumber evidence="3">3.6.4.13</ecNumber>
    </recommendedName>
</protein>
<dbReference type="KEGG" id="dpl:KGM_211975"/>
<dbReference type="FunCoup" id="A0A212EMD1">
    <property type="interactions" value="1159"/>
</dbReference>
<reference evidence="16 17" key="1">
    <citation type="journal article" date="2011" name="Cell">
        <title>The monarch butterfly genome yields insights into long-distance migration.</title>
        <authorList>
            <person name="Zhan S."/>
            <person name="Merlin C."/>
            <person name="Boore J.L."/>
            <person name="Reppert S.M."/>
        </authorList>
    </citation>
    <scope>NUCLEOTIDE SEQUENCE [LARGE SCALE GENOMIC DNA]</scope>
    <source>
        <strain evidence="16">F-2</strain>
    </source>
</reference>
<dbReference type="GO" id="GO:0010468">
    <property type="term" value="P:regulation of gene expression"/>
    <property type="evidence" value="ECO:0007669"/>
    <property type="project" value="UniProtKB-ARBA"/>
</dbReference>
<keyword evidence="10" id="KW-0539">Nucleus</keyword>
<dbReference type="STRING" id="278856.A0A212EMD1"/>
<dbReference type="InterPro" id="IPR011545">
    <property type="entry name" value="DEAD/DEAH_box_helicase_dom"/>
</dbReference>
<dbReference type="GO" id="GO:0005634">
    <property type="term" value="C:nucleus"/>
    <property type="evidence" value="ECO:0007669"/>
    <property type="project" value="UniProtKB-SubCell"/>
</dbReference>
<dbReference type="Pfam" id="PF00271">
    <property type="entry name" value="Helicase_C"/>
    <property type="match status" value="1"/>
</dbReference>
<feature type="domain" description="Helicase C-terminal" evidence="14">
    <location>
        <begin position="479"/>
        <end position="647"/>
    </location>
</feature>
<dbReference type="InterPro" id="IPR014014">
    <property type="entry name" value="RNA_helicase_DEAD_Q_motif"/>
</dbReference>
<dbReference type="SMART" id="SM00490">
    <property type="entry name" value="HELICc"/>
    <property type="match status" value="1"/>
</dbReference>
<evidence type="ECO:0000256" key="3">
    <source>
        <dbReference type="ARBA" id="ARBA00012552"/>
    </source>
</evidence>
<evidence type="ECO:0000256" key="2">
    <source>
        <dbReference type="ARBA" id="ARBA00004496"/>
    </source>
</evidence>
<dbReference type="PANTHER" id="PTHR47958">
    <property type="entry name" value="ATP-DEPENDENT RNA HELICASE DBP3"/>
    <property type="match status" value="1"/>
</dbReference>
<evidence type="ECO:0000313" key="17">
    <source>
        <dbReference type="Proteomes" id="UP000007151"/>
    </source>
</evidence>
<dbReference type="Pfam" id="PF00270">
    <property type="entry name" value="DEAD"/>
    <property type="match status" value="1"/>
</dbReference>
<dbReference type="GO" id="GO:0005524">
    <property type="term" value="F:ATP binding"/>
    <property type="evidence" value="ECO:0007669"/>
    <property type="project" value="UniProtKB-KW"/>
</dbReference>
<dbReference type="InParanoid" id="A0A212EMD1"/>
<dbReference type="PROSITE" id="PS51192">
    <property type="entry name" value="HELICASE_ATP_BIND_1"/>
    <property type="match status" value="1"/>
</dbReference>
<proteinExistence type="predicted"/>
<dbReference type="FunFam" id="3.40.50.300:FF:000318">
    <property type="entry name" value="ATP-dependent RNA helicase DDX19B"/>
    <property type="match status" value="1"/>
</dbReference>
<evidence type="ECO:0000256" key="7">
    <source>
        <dbReference type="ARBA" id="ARBA00022806"/>
    </source>
</evidence>
<dbReference type="GO" id="GO:0003724">
    <property type="term" value="F:RNA helicase activity"/>
    <property type="evidence" value="ECO:0007669"/>
    <property type="project" value="UniProtKB-EC"/>
</dbReference>
<name>A0A212EMD1_DANPL</name>
<evidence type="ECO:0000256" key="8">
    <source>
        <dbReference type="ARBA" id="ARBA00022840"/>
    </source>
</evidence>
<evidence type="ECO:0000313" key="16">
    <source>
        <dbReference type="EMBL" id="OWR42638.1"/>
    </source>
</evidence>
<evidence type="ECO:0000259" key="15">
    <source>
        <dbReference type="PROSITE" id="PS51195"/>
    </source>
</evidence>
<dbReference type="EC" id="3.6.4.13" evidence="3"/>
<evidence type="ECO:0000256" key="6">
    <source>
        <dbReference type="ARBA" id="ARBA00022801"/>
    </source>
</evidence>